<keyword evidence="2 4" id="KW-0238">DNA-binding</keyword>
<dbReference type="Pfam" id="PF00440">
    <property type="entry name" value="TetR_N"/>
    <property type="match status" value="1"/>
</dbReference>
<dbReference type="OrthoDB" id="3237195at2"/>
<dbReference type="InterPro" id="IPR001647">
    <property type="entry name" value="HTH_TetR"/>
</dbReference>
<accession>A0A2R4TFQ4</accession>
<reference evidence="7 8" key="1">
    <citation type="submission" date="2018-01" db="EMBL/GenBank/DDBJ databases">
        <title>Complete genome sequence of Streptomyces lunaelactis MM109T, a Ferroverdin A producer isolated from cave moonmilk deposits.</title>
        <authorList>
            <person name="Naome A."/>
            <person name="Martinet L."/>
            <person name="Maciejewska M."/>
            <person name="Anderssen S."/>
            <person name="Adam D."/>
            <person name="Tenconi E."/>
            <person name="Deflandre B."/>
            <person name="Arguelles-Arias A."/>
            <person name="Calusinska M."/>
            <person name="Copieters W."/>
            <person name="Karim L."/>
            <person name="Hanikenne M."/>
            <person name="Baurain D."/>
            <person name="van Wezel G."/>
            <person name="Smargiasso N."/>
            <person name="de Pauw E."/>
            <person name="Delfosse P."/>
            <person name="Rigali S."/>
        </authorList>
    </citation>
    <scope>NUCLEOTIDE SEQUENCE [LARGE SCALE GENOMIC DNA]</scope>
    <source>
        <strain evidence="7 8">MM109</strain>
        <plasmid evidence="8">Plasmid pslun1</plasmid>
    </source>
</reference>
<protein>
    <submittedName>
        <fullName evidence="7">TetR family transcriptional regulator</fullName>
    </submittedName>
</protein>
<name>A0A2R4TFQ4_9ACTN</name>
<organism evidence="7 8">
    <name type="scientific">Streptomyces lunaelactis</name>
    <dbReference type="NCBI Taxonomy" id="1535768"/>
    <lineage>
        <taxon>Bacteria</taxon>
        <taxon>Bacillati</taxon>
        <taxon>Actinomycetota</taxon>
        <taxon>Actinomycetes</taxon>
        <taxon>Kitasatosporales</taxon>
        <taxon>Streptomycetaceae</taxon>
        <taxon>Streptomyces</taxon>
    </lineage>
</organism>
<dbReference type="EMBL" id="CP026305">
    <property type="protein sequence ID" value="AVZ77950.1"/>
    <property type="molecule type" value="Genomic_DNA"/>
</dbReference>
<evidence type="ECO:0000256" key="4">
    <source>
        <dbReference type="PROSITE-ProRule" id="PRU00335"/>
    </source>
</evidence>
<keyword evidence="7" id="KW-0614">Plasmid</keyword>
<dbReference type="RefSeq" id="WP_108155238.1">
    <property type="nucleotide sequence ID" value="NZ_CP026305.1"/>
</dbReference>
<dbReference type="KEGG" id="slk:SLUN_38625"/>
<dbReference type="InterPro" id="IPR047923">
    <property type="entry name" value="ArpA-like"/>
</dbReference>
<feature type="DNA-binding region" description="H-T-H motif" evidence="4">
    <location>
        <begin position="31"/>
        <end position="50"/>
    </location>
</feature>
<keyword evidence="1" id="KW-0805">Transcription regulation</keyword>
<dbReference type="PROSITE" id="PS50977">
    <property type="entry name" value="HTH_TETR_2"/>
    <property type="match status" value="1"/>
</dbReference>
<dbReference type="PANTHER" id="PTHR47506">
    <property type="entry name" value="TRANSCRIPTIONAL REGULATORY PROTEIN"/>
    <property type="match status" value="1"/>
</dbReference>
<dbReference type="PRINTS" id="PR00455">
    <property type="entry name" value="HTHTETR"/>
</dbReference>
<evidence type="ECO:0000256" key="5">
    <source>
        <dbReference type="SAM" id="MobiDB-lite"/>
    </source>
</evidence>
<dbReference type="NCBIfam" id="NF041196">
    <property type="entry name" value="ScbR_bind_reg"/>
    <property type="match status" value="1"/>
</dbReference>
<evidence type="ECO:0000313" key="8">
    <source>
        <dbReference type="Proteomes" id="UP000244201"/>
    </source>
</evidence>
<dbReference type="SUPFAM" id="SSF48498">
    <property type="entry name" value="Tetracyclin repressor-like, C-terminal domain"/>
    <property type="match status" value="1"/>
</dbReference>
<keyword evidence="8" id="KW-1185">Reference proteome</keyword>
<evidence type="ECO:0000313" key="7">
    <source>
        <dbReference type="EMBL" id="AVZ77950.1"/>
    </source>
</evidence>
<dbReference type="Gene3D" id="1.10.357.10">
    <property type="entry name" value="Tetracycline Repressor, domain 2"/>
    <property type="match status" value="1"/>
</dbReference>
<dbReference type="InterPro" id="IPR009057">
    <property type="entry name" value="Homeodomain-like_sf"/>
</dbReference>
<keyword evidence="3" id="KW-0804">Transcription</keyword>
<feature type="domain" description="HTH tetR-type" evidence="6">
    <location>
        <begin position="8"/>
        <end position="68"/>
    </location>
</feature>
<dbReference type="SUPFAM" id="SSF46689">
    <property type="entry name" value="Homeodomain-like"/>
    <property type="match status" value="1"/>
</dbReference>
<evidence type="ECO:0000256" key="1">
    <source>
        <dbReference type="ARBA" id="ARBA00023015"/>
    </source>
</evidence>
<feature type="region of interest" description="Disordered" evidence="5">
    <location>
        <begin position="200"/>
        <end position="240"/>
    </location>
</feature>
<sequence length="240" mass="26090">MLKQERAVRTRHSLVHSAAQAFQQHGYVQARLADISSRAGVSPGALHFHFENKSAVASTVQAEAAESLRRAVRAATRQPGMNALQKLTDASHALADTLRRDVVARAGFQLSCDEACKAEWDLCQEWHRYVQRLLEEAADENLLSEDVARHNVAASIVAATTGLEVLARNDAEWLAHETLTGLWELILPCLATGAALTVLEPGGTHPGRRDKATPGGRRPVHRAQLAANRTALSTRPVPAR</sequence>
<dbReference type="GeneID" id="55661150"/>
<dbReference type="AlphaFoldDB" id="A0A2R4TFQ4"/>
<evidence type="ECO:0000259" key="6">
    <source>
        <dbReference type="PROSITE" id="PS50977"/>
    </source>
</evidence>
<proteinExistence type="predicted"/>
<dbReference type="GO" id="GO:0003677">
    <property type="term" value="F:DNA binding"/>
    <property type="evidence" value="ECO:0007669"/>
    <property type="project" value="UniProtKB-UniRule"/>
</dbReference>
<dbReference type="InterPro" id="IPR036271">
    <property type="entry name" value="Tet_transcr_reg_TetR-rel_C_sf"/>
</dbReference>
<gene>
    <name evidence="7" type="ORF">SLUN_38625</name>
</gene>
<dbReference type="Proteomes" id="UP000244201">
    <property type="component" value="Plasmid pSLUN1"/>
</dbReference>
<evidence type="ECO:0000256" key="3">
    <source>
        <dbReference type="ARBA" id="ARBA00023163"/>
    </source>
</evidence>
<geneLocation type="plasmid" evidence="8">
    <name>pslun1</name>
</geneLocation>
<dbReference type="PANTHER" id="PTHR47506:SF3">
    <property type="entry name" value="HTH-TYPE TRANSCRIPTIONAL REGULATOR LMRA"/>
    <property type="match status" value="1"/>
</dbReference>
<evidence type="ECO:0000256" key="2">
    <source>
        <dbReference type="ARBA" id="ARBA00023125"/>
    </source>
</evidence>